<feature type="non-terminal residue" evidence="1">
    <location>
        <position position="1"/>
    </location>
</feature>
<dbReference type="AlphaFoldDB" id="X1QQU9"/>
<reference evidence="1" key="1">
    <citation type="journal article" date="2014" name="Front. Microbiol.">
        <title>High frequency of phylogenetically diverse reductive dehalogenase-homologous genes in deep subseafloor sedimentary metagenomes.</title>
        <authorList>
            <person name="Kawai M."/>
            <person name="Futagami T."/>
            <person name="Toyoda A."/>
            <person name="Takaki Y."/>
            <person name="Nishi S."/>
            <person name="Hori S."/>
            <person name="Arai W."/>
            <person name="Tsubouchi T."/>
            <person name="Morono Y."/>
            <person name="Uchiyama I."/>
            <person name="Ito T."/>
            <person name="Fujiyama A."/>
            <person name="Inagaki F."/>
            <person name="Takami H."/>
        </authorList>
    </citation>
    <scope>NUCLEOTIDE SEQUENCE</scope>
    <source>
        <strain evidence="1">Expedition CK06-06</strain>
    </source>
</reference>
<name>X1QQU9_9ZZZZ</name>
<dbReference type="InterPro" id="IPR050696">
    <property type="entry name" value="FtsA/MreB"/>
</dbReference>
<protein>
    <recommendedName>
        <fullName evidence="2">SHS2 domain-containing protein</fullName>
    </recommendedName>
</protein>
<organism evidence="1">
    <name type="scientific">marine sediment metagenome</name>
    <dbReference type="NCBI Taxonomy" id="412755"/>
    <lineage>
        <taxon>unclassified sequences</taxon>
        <taxon>metagenomes</taxon>
        <taxon>ecological metagenomes</taxon>
    </lineage>
</organism>
<proteinExistence type="predicted"/>
<dbReference type="InterPro" id="IPR005883">
    <property type="entry name" value="PilM"/>
</dbReference>
<dbReference type="PANTHER" id="PTHR32432:SF3">
    <property type="entry name" value="ETHANOLAMINE UTILIZATION PROTEIN EUTJ"/>
    <property type="match status" value="1"/>
</dbReference>
<dbReference type="Pfam" id="PF11104">
    <property type="entry name" value="PilM_2"/>
    <property type="match status" value="1"/>
</dbReference>
<dbReference type="SUPFAM" id="SSF53067">
    <property type="entry name" value="Actin-like ATPase domain"/>
    <property type="match status" value="1"/>
</dbReference>
<dbReference type="EMBL" id="BARV01039446">
    <property type="protein sequence ID" value="GAI57171.1"/>
    <property type="molecule type" value="Genomic_DNA"/>
</dbReference>
<dbReference type="Gene3D" id="3.30.420.40">
    <property type="match status" value="2"/>
</dbReference>
<accession>X1QQU9</accession>
<dbReference type="PANTHER" id="PTHR32432">
    <property type="entry name" value="CELL DIVISION PROTEIN FTSA-RELATED"/>
    <property type="match status" value="1"/>
</dbReference>
<dbReference type="InterPro" id="IPR043129">
    <property type="entry name" value="ATPase_NBD"/>
</dbReference>
<sequence>KEKYGILEDAPASEVRQILLPLVDVILKEIEKISQNFYQTEGKEIQKIILAGASAFLPGLKEYFQNHFKKEIEIANPFSNLFYPPILEKTLKEMGSSYAIAVGMALRGLE</sequence>
<comment type="caution">
    <text evidence="1">The sequence shown here is derived from an EMBL/GenBank/DDBJ whole genome shotgun (WGS) entry which is preliminary data.</text>
</comment>
<evidence type="ECO:0000313" key="1">
    <source>
        <dbReference type="EMBL" id="GAI57171.1"/>
    </source>
</evidence>
<evidence type="ECO:0008006" key="2">
    <source>
        <dbReference type="Google" id="ProtNLM"/>
    </source>
</evidence>
<gene>
    <name evidence="1" type="ORF">S06H3_60463</name>
</gene>